<accession>A0A934VAB8</accession>
<gene>
    <name evidence="2" type="ORF">JIN84_03695</name>
</gene>
<comment type="caution">
    <text evidence="2">The sequence shown here is derived from an EMBL/GenBank/DDBJ whole genome shotgun (WGS) entry which is preliminary data.</text>
</comment>
<dbReference type="RefSeq" id="WP_200349655.1">
    <property type="nucleotide sequence ID" value="NZ_JAENIK010000004.1"/>
</dbReference>
<proteinExistence type="predicted"/>
<dbReference type="Pfam" id="PF05016">
    <property type="entry name" value="ParE_toxin"/>
    <property type="match status" value="1"/>
</dbReference>
<dbReference type="Gene3D" id="3.30.2310.20">
    <property type="entry name" value="RelE-like"/>
    <property type="match status" value="1"/>
</dbReference>
<dbReference type="AlphaFoldDB" id="A0A934VAB8"/>
<keyword evidence="3" id="KW-1185">Reference proteome</keyword>
<evidence type="ECO:0000313" key="3">
    <source>
        <dbReference type="Proteomes" id="UP000600139"/>
    </source>
</evidence>
<organism evidence="2 3">
    <name type="scientific">Luteolibacter yonseiensis</name>
    <dbReference type="NCBI Taxonomy" id="1144680"/>
    <lineage>
        <taxon>Bacteria</taxon>
        <taxon>Pseudomonadati</taxon>
        <taxon>Verrucomicrobiota</taxon>
        <taxon>Verrucomicrobiia</taxon>
        <taxon>Verrucomicrobiales</taxon>
        <taxon>Verrucomicrobiaceae</taxon>
        <taxon>Luteolibacter</taxon>
    </lineage>
</organism>
<evidence type="ECO:0000256" key="1">
    <source>
        <dbReference type="ARBA" id="ARBA00022649"/>
    </source>
</evidence>
<keyword evidence="1" id="KW-1277">Toxin-antitoxin system</keyword>
<dbReference type="Proteomes" id="UP000600139">
    <property type="component" value="Unassembled WGS sequence"/>
</dbReference>
<reference evidence="2" key="1">
    <citation type="submission" date="2021-01" db="EMBL/GenBank/DDBJ databases">
        <title>Modified the classification status of verrucomicrobia.</title>
        <authorList>
            <person name="Feng X."/>
        </authorList>
    </citation>
    <scope>NUCLEOTIDE SEQUENCE</scope>
    <source>
        <strain evidence="2">JCM 18052</strain>
    </source>
</reference>
<sequence length="102" mass="12164">MLKAIELTVGADSDSDAAYEWYERQEQGAGRYFDRQLLHLLENIRMRPFSFPTSHAVFRKALMRKFPYAVYFQIFDEKIVVIAIIHGARNPRRVRDLLRREF</sequence>
<evidence type="ECO:0000313" key="2">
    <source>
        <dbReference type="EMBL" id="MBK1814701.1"/>
    </source>
</evidence>
<dbReference type="InterPro" id="IPR035093">
    <property type="entry name" value="RelE/ParE_toxin_dom_sf"/>
</dbReference>
<dbReference type="EMBL" id="JAENIK010000004">
    <property type="protein sequence ID" value="MBK1814701.1"/>
    <property type="molecule type" value="Genomic_DNA"/>
</dbReference>
<name>A0A934VAB8_9BACT</name>
<dbReference type="InterPro" id="IPR007712">
    <property type="entry name" value="RelE/ParE_toxin"/>
</dbReference>
<protein>
    <submittedName>
        <fullName evidence="2">Type II toxin-antitoxin system RelE/ParE family toxin</fullName>
    </submittedName>
</protein>